<protein>
    <recommendedName>
        <fullName evidence="1">Nucleoplasmin-like domain-containing protein</fullName>
    </recommendedName>
</protein>
<name>A7RSF1_NEMVE</name>
<dbReference type="PhylomeDB" id="A7RSF1"/>
<feature type="domain" description="Nucleoplasmin-like" evidence="1">
    <location>
        <begin position="2"/>
        <end position="48"/>
    </location>
</feature>
<accession>A7RSF1</accession>
<dbReference type="Gene3D" id="2.60.120.340">
    <property type="entry name" value="Nucleoplasmin core domain"/>
    <property type="match status" value="1"/>
</dbReference>
<reference evidence="2 3" key="1">
    <citation type="journal article" date="2007" name="Science">
        <title>Sea anemone genome reveals ancestral eumetazoan gene repertoire and genomic organization.</title>
        <authorList>
            <person name="Putnam N.H."/>
            <person name="Srivastava M."/>
            <person name="Hellsten U."/>
            <person name="Dirks B."/>
            <person name="Chapman J."/>
            <person name="Salamov A."/>
            <person name="Terry A."/>
            <person name="Shapiro H."/>
            <person name="Lindquist E."/>
            <person name="Kapitonov V.V."/>
            <person name="Jurka J."/>
            <person name="Genikhovich G."/>
            <person name="Grigoriev I.V."/>
            <person name="Lucas S.M."/>
            <person name="Steele R.E."/>
            <person name="Finnerty J.R."/>
            <person name="Technau U."/>
            <person name="Martindale M.Q."/>
            <person name="Rokhsar D.S."/>
        </authorList>
    </citation>
    <scope>NUCLEOTIDE SEQUENCE [LARGE SCALE GENOMIC DNA]</scope>
    <source>
        <strain evidence="3">CH2 X CH6</strain>
    </source>
</reference>
<evidence type="ECO:0000313" key="3">
    <source>
        <dbReference type="Proteomes" id="UP000001593"/>
    </source>
</evidence>
<gene>
    <name evidence="2" type="ORF">NEMVEDRAFT_v1g91958</name>
</gene>
<proteinExistence type="predicted"/>
<dbReference type="AlphaFoldDB" id="A7RSF1"/>
<dbReference type="InterPro" id="IPR041232">
    <property type="entry name" value="NPL"/>
</dbReference>
<dbReference type="Proteomes" id="UP000001593">
    <property type="component" value="Unassembled WGS sequence"/>
</dbReference>
<dbReference type="InParanoid" id="A7RSF1"/>
<dbReference type="STRING" id="45351.A7RSF1"/>
<evidence type="ECO:0000259" key="1">
    <source>
        <dbReference type="Pfam" id="PF17800"/>
    </source>
</evidence>
<dbReference type="HOGENOM" id="CLU_3144438_0_0_1"/>
<dbReference type="KEGG" id="nve:5517674"/>
<keyword evidence="3" id="KW-1185">Reference proteome</keyword>
<dbReference type="OrthoDB" id="1902587at2759"/>
<dbReference type="EMBL" id="DS469534">
    <property type="protein sequence ID" value="EDO45552.1"/>
    <property type="molecule type" value="Genomic_DNA"/>
</dbReference>
<sequence length="49" mass="5436">MVEVDRAEFALCTLQAGKIPQQPLDYAFTEGEEITFYTEGLSDVHLTGT</sequence>
<organism evidence="2 3">
    <name type="scientific">Nematostella vectensis</name>
    <name type="common">Starlet sea anemone</name>
    <dbReference type="NCBI Taxonomy" id="45351"/>
    <lineage>
        <taxon>Eukaryota</taxon>
        <taxon>Metazoa</taxon>
        <taxon>Cnidaria</taxon>
        <taxon>Anthozoa</taxon>
        <taxon>Hexacorallia</taxon>
        <taxon>Actiniaria</taxon>
        <taxon>Edwardsiidae</taxon>
        <taxon>Nematostella</taxon>
    </lineage>
</organism>
<evidence type="ECO:0000313" key="2">
    <source>
        <dbReference type="EMBL" id="EDO45552.1"/>
    </source>
</evidence>
<dbReference type="Pfam" id="PF17800">
    <property type="entry name" value="NPL"/>
    <property type="match status" value="1"/>
</dbReference>